<evidence type="ECO:0000313" key="1">
    <source>
        <dbReference type="EMBL" id="QJT09244.1"/>
    </source>
</evidence>
<protein>
    <submittedName>
        <fullName evidence="2">Uncharacterized protein</fullName>
    </submittedName>
</protein>
<evidence type="ECO:0000313" key="4">
    <source>
        <dbReference type="Proteomes" id="UP000503251"/>
    </source>
</evidence>
<reference evidence="2 3" key="1">
    <citation type="submission" date="2018-06" db="EMBL/GenBank/DDBJ databases">
        <title>Complete genome of Desulfovibrio marinus P48SEP.</title>
        <authorList>
            <person name="Crispim J.S."/>
            <person name="Vidigal P.M.P."/>
            <person name="Silva L.C.F."/>
            <person name="Araujo L.C."/>
            <person name="Laguardia C.N."/>
            <person name="Dias R.S."/>
            <person name="Sousa M.P."/>
            <person name="Paula S.O."/>
            <person name="Silva C."/>
        </authorList>
    </citation>
    <scope>NUCLEOTIDE SEQUENCE [LARGE SCALE GENOMIC DNA]</scope>
    <source>
        <strain evidence="2 3">P48SEP</strain>
    </source>
</reference>
<organism evidence="2 3">
    <name type="scientific">Oceanidesulfovibrio marinus</name>
    <dbReference type="NCBI Taxonomy" id="370038"/>
    <lineage>
        <taxon>Bacteria</taxon>
        <taxon>Pseudomonadati</taxon>
        <taxon>Thermodesulfobacteriota</taxon>
        <taxon>Desulfovibrionia</taxon>
        <taxon>Desulfovibrionales</taxon>
        <taxon>Desulfovibrionaceae</taxon>
        <taxon>Oceanidesulfovibrio</taxon>
    </lineage>
</organism>
<dbReference type="RefSeq" id="WP_144305920.1">
    <property type="nucleotide sequence ID" value="NZ_CP039543.1"/>
</dbReference>
<sequence>MDSASLRPASGSRNYPAMNRLQSIRWHEAAFFLVLASFALCVSLSDTAEAATDNGPAAFDGLAWGTPLEDVESDMAPADRREGAIQFYRRKDQEYRPAGLAPVPTVYVFYQDALQGVYIQPQSADEATTMLTSLRLEYGEGERWTKFGVSYVRWRLGRLIVTHKADRNTGKFRIAYIHLPPEVAAEDADSFITTLNKPAVKRGYW</sequence>
<proteinExistence type="predicted"/>
<dbReference type="OrthoDB" id="9793851at2"/>
<evidence type="ECO:0000313" key="2">
    <source>
        <dbReference type="EMBL" id="TVM32739.1"/>
    </source>
</evidence>
<gene>
    <name evidence="2" type="ORF">DQK91_13585</name>
    <name evidence="1" type="ORF">E8L03_09970</name>
</gene>
<reference evidence="1 4" key="2">
    <citation type="submission" date="2019-04" db="EMBL/GenBank/DDBJ databases">
        <title>Isolation and culture of sulfate reducing bacteria from the cold seep of the South China Sea.</title>
        <authorList>
            <person name="Sun C."/>
            <person name="Liu R."/>
        </authorList>
    </citation>
    <scope>NUCLEOTIDE SEQUENCE [LARGE SCALE GENOMIC DNA]</scope>
    <source>
        <strain evidence="1 4">CS1</strain>
    </source>
</reference>
<dbReference type="Proteomes" id="UP000503251">
    <property type="component" value="Chromosome"/>
</dbReference>
<dbReference type="EMBL" id="QMIF01000009">
    <property type="protein sequence ID" value="TVM32739.1"/>
    <property type="molecule type" value="Genomic_DNA"/>
</dbReference>
<evidence type="ECO:0000313" key="3">
    <source>
        <dbReference type="Proteomes" id="UP000434052"/>
    </source>
</evidence>
<keyword evidence="4" id="KW-1185">Reference proteome</keyword>
<name>A0A6P1ZIB4_9BACT</name>
<dbReference type="AlphaFoldDB" id="A0A6P1ZIB4"/>
<dbReference type="EMBL" id="CP039543">
    <property type="protein sequence ID" value="QJT09244.1"/>
    <property type="molecule type" value="Genomic_DNA"/>
</dbReference>
<dbReference type="Proteomes" id="UP000434052">
    <property type="component" value="Unassembled WGS sequence"/>
</dbReference>
<accession>A0A6P1ZIB4</accession>